<keyword evidence="7 9" id="KW-0460">Magnesium</keyword>
<comment type="caution">
    <text evidence="11">The sequence shown here is derived from an EMBL/GenBank/DDBJ whole genome shotgun (WGS) entry which is preliminary data.</text>
</comment>
<dbReference type="SUPFAM" id="SSF53784">
    <property type="entry name" value="Phosphofructokinase"/>
    <property type="match status" value="1"/>
</dbReference>
<feature type="site" description="Important for substrate specificity; cannot use PPi as phosphoryl donor" evidence="9">
    <location>
        <position position="119"/>
    </location>
</feature>
<comment type="catalytic activity">
    <reaction evidence="9">
        <text>beta-D-fructose 6-phosphate + ATP = beta-D-fructose 1,6-bisphosphate + ADP + H(+)</text>
        <dbReference type="Rhea" id="RHEA:16109"/>
        <dbReference type="ChEBI" id="CHEBI:15378"/>
        <dbReference type="ChEBI" id="CHEBI:30616"/>
        <dbReference type="ChEBI" id="CHEBI:32966"/>
        <dbReference type="ChEBI" id="CHEBI:57634"/>
        <dbReference type="ChEBI" id="CHEBI:456216"/>
        <dbReference type="EC" id="2.7.1.11"/>
    </reaction>
</comment>
<comment type="pathway">
    <text evidence="2 9">Carbohydrate degradation; glycolysis; D-glyceraldehyde 3-phosphate and glycerone phosphate from D-glucose: step 3/4.</text>
</comment>
<keyword evidence="4 9" id="KW-0808">Transferase</keyword>
<dbReference type="PANTHER" id="PTHR13697:SF52">
    <property type="entry name" value="ATP-DEPENDENT 6-PHOSPHOFRUCTOKINASE 3"/>
    <property type="match status" value="1"/>
</dbReference>
<dbReference type="InterPro" id="IPR012829">
    <property type="entry name" value="Phosphofructokinase_III"/>
</dbReference>
<evidence type="ECO:0000256" key="1">
    <source>
        <dbReference type="ARBA" id="ARBA00001946"/>
    </source>
</evidence>
<gene>
    <name evidence="9" type="primary">pfkA</name>
    <name evidence="11" type="ORF">Aconfl_39600</name>
</gene>
<dbReference type="InterPro" id="IPR015912">
    <property type="entry name" value="Phosphofructokinase_CS"/>
</dbReference>
<comment type="similarity">
    <text evidence="9">Belongs to the phosphofructokinase type A (PFKA) family. Mixed-substrate PFK group III subfamily.</text>
</comment>
<comment type="subunit">
    <text evidence="9">Homodimer or homotetramer.</text>
</comment>
<dbReference type="PANTHER" id="PTHR13697">
    <property type="entry name" value="PHOSPHOFRUCTOKINASE"/>
    <property type="match status" value="1"/>
</dbReference>
<feature type="binding site" description="in other chain" evidence="9">
    <location>
        <position position="237"/>
    </location>
    <ligand>
        <name>substrate</name>
        <note>ligand shared between dimeric partners</note>
    </ligand>
</feature>
<dbReference type="HAMAP" id="MF_01976">
    <property type="entry name" value="Phosphofructokinase_III"/>
    <property type="match status" value="1"/>
</dbReference>
<keyword evidence="9" id="KW-0067">ATP-binding</keyword>
<feature type="binding site" evidence="9">
    <location>
        <position position="11"/>
    </location>
    <ligand>
        <name>ATP</name>
        <dbReference type="ChEBI" id="CHEBI:30616"/>
    </ligand>
</feature>
<dbReference type="PRINTS" id="PR00476">
    <property type="entry name" value="PHFRCTKINASE"/>
</dbReference>
<evidence type="ECO:0000256" key="4">
    <source>
        <dbReference type="ARBA" id="ARBA00022679"/>
    </source>
</evidence>
<keyword evidence="9" id="KW-0547">Nucleotide-binding</keyword>
<keyword evidence="6 9" id="KW-0418">Kinase</keyword>
<sequence>MKKILVATGGGDCPGLNAVIRGIVKRASQEKDWEVWGSYEALNGLMEEPTRLIRLDEKVVSGIHVTGGTILGTTNKGNPMSFPEKQPDGSIRVVNRIPWLVDRLKSKGFDAVINIGGDGSQAISQALFEAGMPVVGVPKTIDNDLSSTDFTFGFQTAVQTATDSFDRLVTTANSHHRVMIMEVMGRNAGWIALYTAIAGGAEICLIPEIPYDLNKVLEKIRSRYNNGRGFVNIVIAEGATAKDGTVTATQGELGRHAVRLGGVCFTLSEQLKEAGLEADVRETVLGHTQRGGTPVAFDRVIASVFGVKAMELVLEGKFGQLVVLQNNDFISVPIKEAISDYNFVNPRGTLVQAAKGLGISFGD</sequence>
<feature type="binding site" evidence="9">
    <location>
        <position position="281"/>
    </location>
    <ligand>
        <name>substrate</name>
        <note>ligand shared between dimeric partners</note>
    </ligand>
</feature>
<feature type="binding site" description="in other chain" evidence="9">
    <location>
        <begin position="287"/>
        <end position="290"/>
    </location>
    <ligand>
        <name>substrate</name>
        <note>ligand shared between dimeric partners</note>
    </ligand>
</feature>
<protein>
    <recommendedName>
        <fullName evidence="9">ATP-dependent 6-phosphofructokinase</fullName>
        <shortName evidence="9">ATP-PFK</shortName>
        <shortName evidence="9">Phosphofructokinase</shortName>
        <ecNumber evidence="9">2.7.1.11</ecNumber>
    </recommendedName>
    <alternativeName>
        <fullName evidence="9">Phosphohexokinase</fullName>
    </alternativeName>
</protein>
<evidence type="ECO:0000256" key="5">
    <source>
        <dbReference type="ARBA" id="ARBA00022723"/>
    </source>
</evidence>
<feature type="binding site" evidence="9">
    <location>
        <position position="177"/>
    </location>
    <ligand>
        <name>substrate</name>
        <note>ligand shared between dimeric partners</note>
    </ligand>
</feature>
<evidence type="ECO:0000313" key="12">
    <source>
        <dbReference type="Proteomes" id="UP001338309"/>
    </source>
</evidence>
<dbReference type="InterPro" id="IPR012003">
    <property type="entry name" value="ATP_PFK_prok-type"/>
</dbReference>
<feature type="binding site" description="in other chain" evidence="9">
    <location>
        <begin position="184"/>
        <end position="186"/>
    </location>
    <ligand>
        <name>substrate</name>
        <note>ligand shared between dimeric partners</note>
    </ligand>
</feature>
<dbReference type="Gene3D" id="3.40.50.460">
    <property type="entry name" value="Phosphofructokinase domain"/>
    <property type="match status" value="1"/>
</dbReference>
<evidence type="ECO:0000256" key="3">
    <source>
        <dbReference type="ARBA" id="ARBA00022490"/>
    </source>
</evidence>
<evidence type="ECO:0000256" key="7">
    <source>
        <dbReference type="ARBA" id="ARBA00022842"/>
    </source>
</evidence>
<dbReference type="Proteomes" id="UP001338309">
    <property type="component" value="Unassembled WGS sequence"/>
</dbReference>
<feature type="binding site" evidence="9">
    <location>
        <begin position="76"/>
        <end position="77"/>
    </location>
    <ligand>
        <name>ATP</name>
        <dbReference type="ChEBI" id="CHEBI:30616"/>
    </ligand>
</feature>
<dbReference type="InterPro" id="IPR035966">
    <property type="entry name" value="PKF_sf"/>
</dbReference>
<accession>A0ABQ6PTM9</accession>
<dbReference type="NCBIfam" id="NF002872">
    <property type="entry name" value="PRK03202.1"/>
    <property type="match status" value="1"/>
</dbReference>
<feature type="active site" description="Proton acceptor" evidence="9">
    <location>
        <position position="142"/>
    </location>
</feature>
<keyword evidence="3 9" id="KW-0963">Cytoplasm</keyword>
<keyword evidence="5 9" id="KW-0479">Metal-binding</keyword>
<comment type="caution">
    <text evidence="9">Lacks conserved residue(s) required for the propagation of feature annotation.</text>
</comment>
<evidence type="ECO:0000256" key="9">
    <source>
        <dbReference type="HAMAP-Rule" id="MF_01976"/>
    </source>
</evidence>
<evidence type="ECO:0000256" key="2">
    <source>
        <dbReference type="ARBA" id="ARBA00004679"/>
    </source>
</evidence>
<feature type="binding site" evidence="9">
    <location>
        <position position="118"/>
    </location>
    <ligand>
        <name>Mg(2+)</name>
        <dbReference type="ChEBI" id="CHEBI:18420"/>
        <note>catalytic</note>
    </ligand>
</feature>
<organism evidence="11 12">
    <name type="scientific">Algoriphagus confluentis</name>
    <dbReference type="NCBI Taxonomy" id="1697556"/>
    <lineage>
        <taxon>Bacteria</taxon>
        <taxon>Pseudomonadati</taxon>
        <taxon>Bacteroidota</taxon>
        <taxon>Cytophagia</taxon>
        <taxon>Cytophagales</taxon>
        <taxon>Cyclobacteriaceae</taxon>
        <taxon>Algoriphagus</taxon>
    </lineage>
</organism>
<comment type="subcellular location">
    <subcellularLocation>
        <location evidence="9">Cytoplasm</location>
    </subcellularLocation>
</comment>
<dbReference type="InterPro" id="IPR022953">
    <property type="entry name" value="ATP_PFK"/>
</dbReference>
<dbReference type="RefSeq" id="WP_338226081.1">
    <property type="nucleotide sequence ID" value="NZ_BTPD01000017.1"/>
</dbReference>
<dbReference type="Gene3D" id="3.40.50.450">
    <property type="match status" value="1"/>
</dbReference>
<comment type="cofactor">
    <cofactor evidence="1 9">
        <name>Mg(2+)</name>
        <dbReference type="ChEBI" id="CHEBI:18420"/>
    </cofactor>
</comment>
<proteinExistence type="inferred from homology"/>
<feature type="domain" description="Phosphofructokinase" evidence="10">
    <location>
        <begin position="3"/>
        <end position="313"/>
    </location>
</feature>
<keyword evidence="8 9" id="KW-0324">Glycolysis</keyword>
<feature type="binding site" description="in other chain" evidence="9">
    <location>
        <begin position="140"/>
        <end position="142"/>
    </location>
    <ligand>
        <name>substrate</name>
        <note>ligand shared between dimeric partners</note>
    </ligand>
</feature>
<dbReference type="EC" id="2.7.1.11" evidence="9"/>
<name>A0ABQ6PTM9_9BACT</name>
<dbReference type="PIRSF" id="PIRSF000532">
    <property type="entry name" value="ATP_PFK_prok"/>
    <property type="match status" value="1"/>
</dbReference>
<evidence type="ECO:0000256" key="6">
    <source>
        <dbReference type="ARBA" id="ARBA00022777"/>
    </source>
</evidence>
<dbReference type="EMBL" id="BTPD01000017">
    <property type="protein sequence ID" value="GMQ31316.1"/>
    <property type="molecule type" value="Genomic_DNA"/>
</dbReference>
<dbReference type="PROSITE" id="PS00433">
    <property type="entry name" value="PHOSPHOFRUCTOKINASE"/>
    <property type="match status" value="1"/>
</dbReference>
<reference evidence="11 12" key="1">
    <citation type="submission" date="2023-08" db="EMBL/GenBank/DDBJ databases">
        <title>Draft genome sequence of Algoriphagus confluentis.</title>
        <authorList>
            <person name="Takatani N."/>
            <person name="Hosokawa M."/>
            <person name="Sawabe T."/>
        </authorList>
    </citation>
    <scope>NUCLEOTIDE SEQUENCE [LARGE SCALE GENOMIC DNA]</scope>
    <source>
        <strain evidence="11 12">NBRC 111222</strain>
    </source>
</reference>
<dbReference type="InterPro" id="IPR000023">
    <property type="entry name" value="Phosphofructokinase_dom"/>
</dbReference>
<evidence type="ECO:0000256" key="8">
    <source>
        <dbReference type="ARBA" id="ARBA00023152"/>
    </source>
</evidence>
<keyword evidence="12" id="KW-1185">Reference proteome</keyword>
<evidence type="ECO:0000313" key="11">
    <source>
        <dbReference type="EMBL" id="GMQ31316.1"/>
    </source>
</evidence>
<comment type="function">
    <text evidence="9">Catalyzes the phosphorylation of D-fructose 6-phosphate to fructose 1,6-bisphosphate by ATP, the first committing step of glycolysis.</text>
</comment>
<feature type="binding site" evidence="9">
    <location>
        <begin position="117"/>
        <end position="120"/>
    </location>
    <ligand>
        <name>ATP</name>
        <dbReference type="ChEBI" id="CHEBI:30616"/>
    </ligand>
</feature>
<dbReference type="Pfam" id="PF00365">
    <property type="entry name" value="PFK"/>
    <property type="match status" value="1"/>
</dbReference>
<evidence type="ECO:0000259" key="10">
    <source>
        <dbReference type="Pfam" id="PF00365"/>
    </source>
</evidence>